<reference evidence="3" key="1">
    <citation type="submission" date="2015-06" db="EMBL/GenBank/DDBJ databases">
        <authorList>
            <person name="Radhakrishnan Rajesh"/>
            <person name="Underwood Anthony"/>
            <person name="Al-Shahib Ali"/>
        </authorList>
    </citation>
    <scope>NUCLEOTIDE SEQUENCE [LARGE SCALE GENOMIC DNA]</scope>
    <source>
        <strain evidence="3">P19_London_7_VIM_2_05_10</strain>
    </source>
</reference>
<organism evidence="2 3">
    <name type="scientific">Pseudomonas aeruginosa</name>
    <dbReference type="NCBI Taxonomy" id="287"/>
    <lineage>
        <taxon>Bacteria</taxon>
        <taxon>Pseudomonadati</taxon>
        <taxon>Pseudomonadota</taxon>
        <taxon>Gammaproteobacteria</taxon>
        <taxon>Pseudomonadales</taxon>
        <taxon>Pseudomonadaceae</taxon>
        <taxon>Pseudomonas</taxon>
    </lineage>
</organism>
<dbReference type="AlphaFoldDB" id="A0A9P1RAE6"/>
<comment type="caution">
    <text evidence="2">The sequence shown here is derived from an EMBL/GenBank/DDBJ whole genome shotgun (WGS) entry which is preliminary data.</text>
</comment>
<evidence type="ECO:0000313" key="3">
    <source>
        <dbReference type="Proteomes" id="UP000045039"/>
    </source>
</evidence>
<keyword evidence="1" id="KW-1133">Transmembrane helix</keyword>
<protein>
    <submittedName>
        <fullName evidence="2">Uncharacterized protein</fullName>
    </submittedName>
</protein>
<name>A0A9P1RAE6_PSEAI</name>
<evidence type="ECO:0000313" key="2">
    <source>
        <dbReference type="EMBL" id="CRP81179.1"/>
    </source>
</evidence>
<dbReference type="Proteomes" id="UP000045039">
    <property type="component" value="Unassembled WGS sequence"/>
</dbReference>
<keyword evidence="1" id="KW-0812">Transmembrane</keyword>
<feature type="transmembrane region" description="Helical" evidence="1">
    <location>
        <begin position="68"/>
        <end position="89"/>
    </location>
</feature>
<gene>
    <name evidence="2" type="ORF">PAERUG_P19_London_7_VIM_2_05_10_05635</name>
</gene>
<dbReference type="EMBL" id="CVVU01000245">
    <property type="protein sequence ID" value="CRP81179.1"/>
    <property type="molecule type" value="Genomic_DNA"/>
</dbReference>
<sequence length="165" mass="18674">MAFSELTGNVRLMAWLVRTMKAVIDVRLDEVRAQKELAKVTPETMWADMIRDFEITDATLRRGYRITYWTDVALLLGLAISVGILIVNFNISATSIANAFFANLILILHVMQLHRMYIAREQRCISVLALARQVFFHPSQFLPLPLPEGHKLRSPSPPAPDAKEG</sequence>
<evidence type="ECO:0000256" key="1">
    <source>
        <dbReference type="SAM" id="Phobius"/>
    </source>
</evidence>
<keyword evidence="1" id="KW-0472">Membrane</keyword>
<accession>A0A9P1RAE6</accession>
<proteinExistence type="predicted"/>
<feature type="transmembrane region" description="Helical" evidence="1">
    <location>
        <begin position="95"/>
        <end position="113"/>
    </location>
</feature>